<protein>
    <submittedName>
        <fullName evidence="1">Uncharacterized protein</fullName>
    </submittedName>
</protein>
<reference evidence="1 2" key="1">
    <citation type="submission" date="2020-08" db="EMBL/GenBank/DDBJ databases">
        <title>Genomic Encyclopedia of Type Strains, Phase IV (KMG-IV): sequencing the most valuable type-strain genomes for metagenomic binning, comparative biology and taxonomic classification.</title>
        <authorList>
            <person name="Goeker M."/>
        </authorList>
    </citation>
    <scope>NUCLEOTIDE SEQUENCE [LARGE SCALE GENOMIC DNA]</scope>
    <source>
        <strain evidence="1 2">DSM 4491</strain>
    </source>
</reference>
<name>A0A841QD99_9PROT</name>
<gene>
    <name evidence="1" type="ORF">HNR55_000942</name>
</gene>
<comment type="caution">
    <text evidence="1">The sequence shown here is derived from an EMBL/GenBank/DDBJ whole genome shotgun (WGS) entry which is preliminary data.</text>
</comment>
<evidence type="ECO:0000313" key="2">
    <source>
        <dbReference type="Proteomes" id="UP000578000"/>
    </source>
</evidence>
<sequence length="69" mass="7676">MSGARNDAFRVTFSAAVFHSQRFQPTVSSPICLSFKRVPFLEGKSICLPIFPKSLSSHLHVRLMGKPTL</sequence>
<proteinExistence type="predicted"/>
<evidence type="ECO:0000313" key="1">
    <source>
        <dbReference type="EMBL" id="MBB6456375.1"/>
    </source>
</evidence>
<dbReference type="EMBL" id="JACHIE010000002">
    <property type="protein sequence ID" value="MBB6456375.1"/>
    <property type="molecule type" value="Genomic_DNA"/>
</dbReference>
<accession>A0A841QD99</accession>
<dbReference type="Proteomes" id="UP000578000">
    <property type="component" value="Unassembled WGS sequence"/>
</dbReference>
<keyword evidence="2" id="KW-1185">Reference proteome</keyword>
<organism evidence="1 2">
    <name type="scientific">Acetobacter lovaniensis</name>
    <dbReference type="NCBI Taxonomy" id="104100"/>
    <lineage>
        <taxon>Bacteria</taxon>
        <taxon>Pseudomonadati</taxon>
        <taxon>Pseudomonadota</taxon>
        <taxon>Alphaproteobacteria</taxon>
        <taxon>Acetobacterales</taxon>
        <taxon>Acetobacteraceae</taxon>
        <taxon>Acetobacter</taxon>
    </lineage>
</organism>
<dbReference type="AlphaFoldDB" id="A0A841QD99"/>